<dbReference type="Gene3D" id="3.40.50.2300">
    <property type="match status" value="1"/>
</dbReference>
<protein>
    <recommendedName>
        <fullName evidence="2">histidine kinase</fullName>
        <ecNumber evidence="2">2.7.13.3</ecNumber>
    </recommendedName>
</protein>
<dbReference type="EMBL" id="JAASQI010000007">
    <property type="protein sequence ID" value="NIJ59079.1"/>
    <property type="molecule type" value="Genomic_DNA"/>
</dbReference>
<evidence type="ECO:0000256" key="1">
    <source>
        <dbReference type="ARBA" id="ARBA00000085"/>
    </source>
</evidence>
<dbReference type="Proteomes" id="UP001429580">
    <property type="component" value="Unassembled WGS sequence"/>
</dbReference>
<keyword evidence="5" id="KW-0418">Kinase</keyword>
<dbReference type="Pfam" id="PF00512">
    <property type="entry name" value="HisKA"/>
    <property type="match status" value="1"/>
</dbReference>
<evidence type="ECO:0000256" key="7">
    <source>
        <dbReference type="SAM" id="Coils"/>
    </source>
</evidence>
<feature type="domain" description="Histidine kinase" evidence="8">
    <location>
        <begin position="383"/>
        <end position="595"/>
    </location>
</feature>
<gene>
    <name evidence="10" type="ORF">FHS82_002934</name>
</gene>
<dbReference type="PRINTS" id="PR00344">
    <property type="entry name" value="BCTRLSENSOR"/>
</dbReference>
<dbReference type="InterPro" id="IPR036097">
    <property type="entry name" value="HisK_dim/P_sf"/>
</dbReference>
<dbReference type="CDD" id="cd00156">
    <property type="entry name" value="REC"/>
    <property type="match status" value="1"/>
</dbReference>
<keyword evidence="7" id="KW-0175">Coiled coil</keyword>
<dbReference type="PROSITE" id="PS50109">
    <property type="entry name" value="HIS_KIN"/>
    <property type="match status" value="1"/>
</dbReference>
<dbReference type="Gene3D" id="1.10.287.130">
    <property type="match status" value="1"/>
</dbReference>
<dbReference type="InterPro" id="IPR005467">
    <property type="entry name" value="His_kinase_dom"/>
</dbReference>
<evidence type="ECO:0000259" key="9">
    <source>
        <dbReference type="PROSITE" id="PS50110"/>
    </source>
</evidence>
<dbReference type="InterPro" id="IPR003661">
    <property type="entry name" value="HisK_dim/P_dom"/>
</dbReference>
<dbReference type="SMART" id="SM00388">
    <property type="entry name" value="HisKA"/>
    <property type="match status" value="1"/>
</dbReference>
<dbReference type="InterPro" id="IPR036890">
    <property type="entry name" value="HATPase_C_sf"/>
</dbReference>
<sequence>MARISDWLIDPADTQERTVEKLLTVTEVLMRQVEQASGERGAAYEQFRRAALLEDRVRQRTRDLEYALRLLGETNGRLATAKRTAERAQRDLANAIEAVQEGFALFDEADTLRLYNSRFCRDMPDVRQSLRAGMPFSEYVELVSLSAALALPPGQARRDWVAARMQRHHDRQVFNVALAGDRWLQVSAQRINGGGTVMFQTDVTDIIRLERIERGKMLDDQARIIRATLEHINQGVCVFDAGLRLVGWNQRLAQLLDVPAAVLRQGTGFDSLHRRFGHDSVYDEHLSFEALSVWAHGNGPRPPLSFEIRRPSGVILDGFAQETPEGGFVISFSDVTRERLAVQAMLRANASLEARVAARTLDLEAALADAERANASRVRFVAAASHDLLQPLSAAKLFVASVRDDAQNPQTRSPLEKALNALVSVEGILHALLDISRLEVGESAVEVVPVRLAPLLAQLTDEFAPVAAGKGLRLTILPCRLTVASDPAYLRRILQNLIGNAIRYTRTGRVLVGPRRIGGNVRIEVHDTGPGIAREDQQAIFREFHRLDGSASASEGMGLGLAIVERACALLNHRLSLASEPGRGTSFSVEMGLVASRALHPDVMAAIADEPRDGSNRIALLVGSDPDLRRDIGLLLERRAIAVWEVGSGEEALALLDEIGIVPDFYLVDHESDHQSGTGMRCVETVLALRDRHGDRPTCILTADPACGTWAVGIGCMRKPVDAAALDAFLASVASMPARP</sequence>
<feature type="domain" description="Response regulatory" evidence="9">
    <location>
        <begin position="618"/>
        <end position="734"/>
    </location>
</feature>
<feature type="modified residue" description="4-aspartylphosphate" evidence="6">
    <location>
        <position position="669"/>
    </location>
</feature>
<reference evidence="10 11" key="1">
    <citation type="submission" date="2020-03" db="EMBL/GenBank/DDBJ databases">
        <title>Genomic Encyclopedia of Type Strains, Phase IV (KMG-IV): sequencing the most valuable type-strain genomes for metagenomic binning, comparative biology and taxonomic classification.</title>
        <authorList>
            <person name="Goeker M."/>
        </authorList>
    </citation>
    <scope>NUCLEOTIDE SEQUENCE [LARGE SCALE GENOMIC DNA]</scope>
    <source>
        <strain evidence="10 11">DSM 103870</strain>
    </source>
</reference>
<evidence type="ECO:0000259" key="8">
    <source>
        <dbReference type="PROSITE" id="PS50109"/>
    </source>
</evidence>
<dbReference type="EC" id="2.7.13.3" evidence="2"/>
<dbReference type="InterPro" id="IPR004358">
    <property type="entry name" value="Sig_transdc_His_kin-like_C"/>
</dbReference>
<proteinExistence type="predicted"/>
<comment type="catalytic activity">
    <reaction evidence="1">
        <text>ATP + protein L-histidine = ADP + protein N-phospho-L-histidine.</text>
        <dbReference type="EC" id="2.7.13.3"/>
    </reaction>
</comment>
<dbReference type="SMART" id="SM00387">
    <property type="entry name" value="HATPase_c"/>
    <property type="match status" value="1"/>
</dbReference>
<dbReference type="InterPro" id="IPR035965">
    <property type="entry name" value="PAS-like_dom_sf"/>
</dbReference>
<dbReference type="Pfam" id="PF12860">
    <property type="entry name" value="PAS_7"/>
    <property type="match status" value="2"/>
</dbReference>
<comment type="caution">
    <text evidence="10">The sequence shown here is derived from an EMBL/GenBank/DDBJ whole genome shotgun (WGS) entry which is preliminary data.</text>
</comment>
<dbReference type="CDD" id="cd00082">
    <property type="entry name" value="HisKA"/>
    <property type="match status" value="1"/>
</dbReference>
<accession>A0ABX0V4S3</accession>
<keyword evidence="3 6" id="KW-0597">Phosphoprotein</keyword>
<dbReference type="Pfam" id="PF02518">
    <property type="entry name" value="HATPase_c"/>
    <property type="match status" value="1"/>
</dbReference>
<dbReference type="Gene3D" id="3.30.450.20">
    <property type="entry name" value="PAS domain"/>
    <property type="match status" value="2"/>
</dbReference>
<dbReference type="SUPFAM" id="SSF55785">
    <property type="entry name" value="PYP-like sensor domain (PAS domain)"/>
    <property type="match status" value="1"/>
</dbReference>
<evidence type="ECO:0000256" key="6">
    <source>
        <dbReference type="PROSITE-ProRule" id="PRU00169"/>
    </source>
</evidence>
<keyword evidence="4" id="KW-0808">Transferase</keyword>
<dbReference type="PANTHER" id="PTHR43047:SF9">
    <property type="entry name" value="HISTIDINE KINASE"/>
    <property type="match status" value="1"/>
</dbReference>
<evidence type="ECO:0000256" key="2">
    <source>
        <dbReference type="ARBA" id="ARBA00012438"/>
    </source>
</evidence>
<dbReference type="InterPro" id="IPR001789">
    <property type="entry name" value="Sig_transdc_resp-reg_receiver"/>
</dbReference>
<evidence type="ECO:0000256" key="3">
    <source>
        <dbReference type="ARBA" id="ARBA00022553"/>
    </source>
</evidence>
<evidence type="ECO:0000256" key="4">
    <source>
        <dbReference type="ARBA" id="ARBA00022679"/>
    </source>
</evidence>
<dbReference type="InterPro" id="IPR011006">
    <property type="entry name" value="CheY-like_superfamily"/>
</dbReference>
<dbReference type="InterPro" id="IPR003594">
    <property type="entry name" value="HATPase_dom"/>
</dbReference>
<evidence type="ECO:0000313" key="10">
    <source>
        <dbReference type="EMBL" id="NIJ59079.1"/>
    </source>
</evidence>
<organism evidence="10 11">
    <name type="scientific">Pseudochelatococcus lubricantis</name>
    <dbReference type="NCBI Taxonomy" id="1538102"/>
    <lineage>
        <taxon>Bacteria</taxon>
        <taxon>Pseudomonadati</taxon>
        <taxon>Pseudomonadota</taxon>
        <taxon>Alphaproteobacteria</taxon>
        <taxon>Hyphomicrobiales</taxon>
        <taxon>Chelatococcaceae</taxon>
        <taxon>Pseudochelatococcus</taxon>
    </lineage>
</organism>
<dbReference type="SUPFAM" id="SSF52172">
    <property type="entry name" value="CheY-like"/>
    <property type="match status" value="1"/>
</dbReference>
<dbReference type="Gene3D" id="3.30.565.10">
    <property type="entry name" value="Histidine kinase-like ATPase, C-terminal domain"/>
    <property type="match status" value="1"/>
</dbReference>
<dbReference type="PROSITE" id="PS50110">
    <property type="entry name" value="RESPONSE_REGULATORY"/>
    <property type="match status" value="1"/>
</dbReference>
<dbReference type="CDD" id="cd00075">
    <property type="entry name" value="HATPase"/>
    <property type="match status" value="1"/>
</dbReference>
<evidence type="ECO:0000313" key="11">
    <source>
        <dbReference type="Proteomes" id="UP001429580"/>
    </source>
</evidence>
<name>A0ABX0V4S3_9HYPH</name>
<dbReference type="SUPFAM" id="SSF55874">
    <property type="entry name" value="ATPase domain of HSP90 chaperone/DNA topoisomerase II/histidine kinase"/>
    <property type="match status" value="1"/>
</dbReference>
<dbReference type="PANTHER" id="PTHR43047">
    <property type="entry name" value="TWO-COMPONENT HISTIDINE PROTEIN KINASE"/>
    <property type="match status" value="1"/>
</dbReference>
<dbReference type="SUPFAM" id="SSF47384">
    <property type="entry name" value="Homodimeric domain of signal transducing histidine kinase"/>
    <property type="match status" value="1"/>
</dbReference>
<keyword evidence="11" id="KW-1185">Reference proteome</keyword>
<evidence type="ECO:0000256" key="5">
    <source>
        <dbReference type="ARBA" id="ARBA00022777"/>
    </source>
</evidence>
<dbReference type="RefSeq" id="WP_208394263.1">
    <property type="nucleotide sequence ID" value="NZ_JAASQI010000007.1"/>
</dbReference>
<feature type="coiled-coil region" evidence="7">
    <location>
        <begin position="71"/>
        <end position="98"/>
    </location>
</feature>